<evidence type="ECO:0000259" key="6">
    <source>
        <dbReference type="PROSITE" id="PS51160"/>
    </source>
</evidence>
<dbReference type="KEGG" id="aco:Amico_0183"/>
<dbReference type="STRING" id="572547.Amico_0183"/>
<gene>
    <name evidence="7" type="ordered locus">Amico_0183</name>
</gene>
<dbReference type="HOGENOM" id="CLU_141932_1_2_0"/>
<sequence>MKKQVRVLITGHVQGIGFRTSVRRAARRLHVTGWVKNNIDGSVEALFQGELTDVNSLLEWCEKGPFLSCVENVESIWQPLLKEFEDFSIHFE</sequence>
<dbReference type="InterPro" id="IPR036046">
    <property type="entry name" value="Acylphosphatase-like_dom_sf"/>
</dbReference>
<name>D5ECP8_AMICL</name>
<evidence type="ECO:0000256" key="5">
    <source>
        <dbReference type="RuleBase" id="RU004168"/>
    </source>
</evidence>
<dbReference type="Pfam" id="PF00708">
    <property type="entry name" value="Acylphosphatase"/>
    <property type="match status" value="1"/>
</dbReference>
<dbReference type="RefSeq" id="WP_013047596.1">
    <property type="nucleotide sequence ID" value="NC_014011.1"/>
</dbReference>
<dbReference type="Proteomes" id="UP000002366">
    <property type="component" value="Chromosome"/>
</dbReference>
<comment type="catalytic activity">
    <reaction evidence="3 4">
        <text>an acyl phosphate + H2O = a carboxylate + phosphate + H(+)</text>
        <dbReference type="Rhea" id="RHEA:14965"/>
        <dbReference type="ChEBI" id="CHEBI:15377"/>
        <dbReference type="ChEBI" id="CHEBI:15378"/>
        <dbReference type="ChEBI" id="CHEBI:29067"/>
        <dbReference type="ChEBI" id="CHEBI:43474"/>
        <dbReference type="ChEBI" id="CHEBI:59918"/>
        <dbReference type="EC" id="3.6.1.7"/>
    </reaction>
</comment>
<feature type="active site" evidence="4">
    <location>
        <position position="19"/>
    </location>
</feature>
<feature type="domain" description="Acylphosphatase-like" evidence="6">
    <location>
        <begin position="4"/>
        <end position="91"/>
    </location>
</feature>
<feature type="active site" evidence="4">
    <location>
        <position position="37"/>
    </location>
</feature>
<accession>D5ECP8</accession>
<evidence type="ECO:0000256" key="2">
    <source>
        <dbReference type="ARBA" id="ARBA00012150"/>
    </source>
</evidence>
<dbReference type="eggNOG" id="COG1254">
    <property type="taxonomic scope" value="Bacteria"/>
</dbReference>
<evidence type="ECO:0000313" key="7">
    <source>
        <dbReference type="EMBL" id="ADE56330.1"/>
    </source>
</evidence>
<keyword evidence="8" id="KW-1185">Reference proteome</keyword>
<dbReference type="InterPro" id="IPR020456">
    <property type="entry name" value="Acylphosphatase"/>
</dbReference>
<evidence type="ECO:0000256" key="3">
    <source>
        <dbReference type="ARBA" id="ARBA00047645"/>
    </source>
</evidence>
<comment type="similarity">
    <text evidence="1 5">Belongs to the acylphosphatase family.</text>
</comment>
<dbReference type="PANTHER" id="PTHR47268">
    <property type="entry name" value="ACYLPHOSPHATASE"/>
    <property type="match status" value="1"/>
</dbReference>
<dbReference type="PANTHER" id="PTHR47268:SF4">
    <property type="entry name" value="ACYLPHOSPHATASE"/>
    <property type="match status" value="1"/>
</dbReference>
<dbReference type="AlphaFoldDB" id="D5ECP8"/>
<dbReference type="Gene3D" id="3.30.70.100">
    <property type="match status" value="1"/>
</dbReference>
<dbReference type="OrthoDB" id="9808093at2"/>
<keyword evidence="4" id="KW-0378">Hydrolase</keyword>
<dbReference type="PROSITE" id="PS00151">
    <property type="entry name" value="ACYLPHOSPHATASE_2"/>
    <property type="match status" value="1"/>
</dbReference>
<reference evidence="7 8" key="1">
    <citation type="journal article" date="2010" name="Stand. Genomic Sci.">
        <title>Complete genome sequence of Aminobacterium colombiense type strain (ALA-1).</title>
        <authorList>
            <person name="Chertkov O."/>
            <person name="Sikorski J."/>
            <person name="Brambilla E."/>
            <person name="Lapidus A."/>
            <person name="Copeland A."/>
            <person name="Glavina Del Rio T."/>
            <person name="Nolan M."/>
            <person name="Lucas S."/>
            <person name="Tice H."/>
            <person name="Cheng J.F."/>
            <person name="Han C."/>
            <person name="Detter J.C."/>
            <person name="Bruce D."/>
            <person name="Tapia R."/>
            <person name="Goodwin L."/>
            <person name="Pitluck S."/>
            <person name="Liolios K."/>
            <person name="Ivanova N."/>
            <person name="Mavromatis K."/>
            <person name="Ovchinnikova G."/>
            <person name="Pati A."/>
            <person name="Chen A."/>
            <person name="Palaniappan K."/>
            <person name="Land M."/>
            <person name="Hauser L."/>
            <person name="Chang Y.J."/>
            <person name="Jeffries C.D."/>
            <person name="Spring S."/>
            <person name="Rohde M."/>
            <person name="Goker M."/>
            <person name="Bristow J."/>
            <person name="Eisen J.A."/>
            <person name="Markowitz V."/>
            <person name="Hugenholtz P."/>
            <person name="Kyrpides N.C."/>
            <person name="Klenk H.P."/>
        </authorList>
    </citation>
    <scope>NUCLEOTIDE SEQUENCE [LARGE SCALE GENOMIC DNA]</scope>
    <source>
        <strain evidence="8">DSM 12261 / ALA-1</strain>
    </source>
</reference>
<protein>
    <recommendedName>
        <fullName evidence="2 4">acylphosphatase</fullName>
        <ecNumber evidence="2 4">3.6.1.7</ecNumber>
    </recommendedName>
</protein>
<proteinExistence type="inferred from homology"/>
<evidence type="ECO:0000256" key="1">
    <source>
        <dbReference type="ARBA" id="ARBA00005614"/>
    </source>
</evidence>
<dbReference type="PROSITE" id="PS51160">
    <property type="entry name" value="ACYLPHOSPHATASE_3"/>
    <property type="match status" value="1"/>
</dbReference>
<dbReference type="InterPro" id="IPR001792">
    <property type="entry name" value="Acylphosphatase-like_dom"/>
</dbReference>
<dbReference type="PRINTS" id="PR00112">
    <property type="entry name" value="ACYLPHPHTASE"/>
</dbReference>
<organism evidence="7 8">
    <name type="scientific">Aminobacterium colombiense (strain DSM 12261 / ALA-1)</name>
    <dbReference type="NCBI Taxonomy" id="572547"/>
    <lineage>
        <taxon>Bacteria</taxon>
        <taxon>Thermotogati</taxon>
        <taxon>Synergistota</taxon>
        <taxon>Synergistia</taxon>
        <taxon>Synergistales</taxon>
        <taxon>Aminobacteriaceae</taxon>
        <taxon>Aminobacterium</taxon>
    </lineage>
</organism>
<evidence type="ECO:0000256" key="4">
    <source>
        <dbReference type="PROSITE-ProRule" id="PRU00520"/>
    </source>
</evidence>
<dbReference type="EMBL" id="CP001997">
    <property type="protein sequence ID" value="ADE56330.1"/>
    <property type="molecule type" value="Genomic_DNA"/>
</dbReference>
<dbReference type="EC" id="3.6.1.7" evidence="2 4"/>
<dbReference type="InterPro" id="IPR017968">
    <property type="entry name" value="Acylphosphatase_CS"/>
</dbReference>
<dbReference type="GO" id="GO:0003998">
    <property type="term" value="F:acylphosphatase activity"/>
    <property type="evidence" value="ECO:0007669"/>
    <property type="project" value="UniProtKB-EC"/>
</dbReference>
<evidence type="ECO:0000313" key="8">
    <source>
        <dbReference type="Proteomes" id="UP000002366"/>
    </source>
</evidence>
<dbReference type="SUPFAM" id="SSF54975">
    <property type="entry name" value="Acylphosphatase/BLUF domain-like"/>
    <property type="match status" value="1"/>
</dbReference>